<dbReference type="Gene3D" id="3.30.310.40">
    <property type="match status" value="1"/>
</dbReference>
<dbReference type="CDD" id="cd00056">
    <property type="entry name" value="ENDO3c"/>
    <property type="match status" value="1"/>
</dbReference>
<evidence type="ECO:0000256" key="5">
    <source>
        <dbReference type="ARBA" id="ARBA00023204"/>
    </source>
</evidence>
<comment type="catalytic activity">
    <reaction evidence="9">
        <text>2'-deoxyribonucleotide-(2'-deoxyribose 5'-phosphate)-2'-deoxyribonucleotide-DNA = a 3'-end 2'-deoxyribonucleotide-(2,3-dehydro-2,3-deoxyribose 5'-phosphate)-DNA + a 5'-end 5'-phospho-2'-deoxyribonucleoside-DNA + H(+)</text>
        <dbReference type="Rhea" id="RHEA:66592"/>
        <dbReference type="Rhea" id="RHEA-COMP:13180"/>
        <dbReference type="Rhea" id="RHEA-COMP:16897"/>
        <dbReference type="Rhea" id="RHEA-COMP:17067"/>
        <dbReference type="ChEBI" id="CHEBI:15378"/>
        <dbReference type="ChEBI" id="CHEBI:136412"/>
        <dbReference type="ChEBI" id="CHEBI:157695"/>
        <dbReference type="ChEBI" id="CHEBI:167181"/>
        <dbReference type="EC" id="4.2.99.18"/>
    </reaction>
</comment>
<feature type="domain" description="HhH-GPD" evidence="11">
    <location>
        <begin position="195"/>
        <end position="367"/>
    </location>
</feature>
<dbReference type="InterPro" id="IPR011257">
    <property type="entry name" value="DNA_glycosylase"/>
</dbReference>
<dbReference type="SMART" id="SM00478">
    <property type="entry name" value="ENDO3c"/>
    <property type="match status" value="1"/>
</dbReference>
<gene>
    <name evidence="12" type="ORF">ODALV1_LOCUS15841</name>
</gene>
<keyword evidence="8" id="KW-0326">Glycosidase</keyword>
<evidence type="ECO:0000256" key="7">
    <source>
        <dbReference type="ARBA" id="ARBA00023268"/>
    </source>
</evidence>
<keyword evidence="6" id="KW-0456">Lyase</keyword>
<dbReference type="PANTHER" id="PTHR10242:SF2">
    <property type="entry name" value="N-GLYCOSYLASE_DNA LYASE"/>
    <property type="match status" value="1"/>
</dbReference>
<evidence type="ECO:0000256" key="8">
    <source>
        <dbReference type="ARBA" id="ARBA00023295"/>
    </source>
</evidence>
<comment type="caution">
    <text evidence="12">The sequence shown here is derived from an EMBL/GenBank/DDBJ whole genome shotgun (WGS) entry which is preliminary data.</text>
</comment>
<protein>
    <recommendedName>
        <fullName evidence="2">DNA-(apurinic or apyrimidinic site) lyase</fullName>
        <ecNumber evidence="2">4.2.99.18</ecNumber>
    </recommendedName>
</protein>
<dbReference type="SUPFAM" id="SSF48150">
    <property type="entry name" value="DNA-glycosylase"/>
    <property type="match status" value="1"/>
</dbReference>
<keyword evidence="4" id="KW-0378">Hydrolase</keyword>
<keyword evidence="5" id="KW-0234">DNA repair</keyword>
<dbReference type="InterPro" id="IPR003265">
    <property type="entry name" value="HhH-GPD_domain"/>
</dbReference>
<evidence type="ECO:0000313" key="12">
    <source>
        <dbReference type="EMBL" id="CAL8112926.1"/>
    </source>
</evidence>
<dbReference type="InterPro" id="IPR012904">
    <property type="entry name" value="OGG_N"/>
</dbReference>
<evidence type="ECO:0000256" key="4">
    <source>
        <dbReference type="ARBA" id="ARBA00022801"/>
    </source>
</evidence>
<evidence type="ECO:0000256" key="6">
    <source>
        <dbReference type="ARBA" id="ARBA00023239"/>
    </source>
</evidence>
<dbReference type="Pfam" id="PF00730">
    <property type="entry name" value="HhH-GPD"/>
    <property type="match status" value="1"/>
</dbReference>
<evidence type="ECO:0000256" key="1">
    <source>
        <dbReference type="ARBA" id="ARBA00010679"/>
    </source>
</evidence>
<evidence type="ECO:0000256" key="9">
    <source>
        <dbReference type="ARBA" id="ARBA00044632"/>
    </source>
</evidence>
<evidence type="ECO:0000256" key="2">
    <source>
        <dbReference type="ARBA" id="ARBA00012720"/>
    </source>
</evidence>
<proteinExistence type="inferred from homology"/>
<dbReference type="EC" id="4.2.99.18" evidence="2"/>
<dbReference type="EMBL" id="CAXLJM020000049">
    <property type="protein sequence ID" value="CAL8112926.1"/>
    <property type="molecule type" value="Genomic_DNA"/>
</dbReference>
<dbReference type="Gene3D" id="1.10.340.30">
    <property type="entry name" value="Hypothetical protein, domain 2"/>
    <property type="match status" value="1"/>
</dbReference>
<reference evidence="12 13" key="1">
    <citation type="submission" date="2024-08" db="EMBL/GenBank/DDBJ databases">
        <authorList>
            <person name="Cucini C."/>
            <person name="Frati F."/>
        </authorList>
    </citation>
    <scope>NUCLEOTIDE SEQUENCE [LARGE SCALE GENOMIC DNA]</scope>
</reference>
<evidence type="ECO:0000256" key="3">
    <source>
        <dbReference type="ARBA" id="ARBA00022763"/>
    </source>
</evidence>
<name>A0ABP1QYH1_9HEXA</name>
<sequence length="440" mass="50836">MVLKTLSLSVYSLCKRCTWNRTSRFDSTIKGSLDKLSLRLEYICRSGFSGTLFSTLYYQHSMEDTWSTLPVSRTEVEISTVLSCGQSFRWKQLETDSSTWIGVFANKVWILKQTDTEILYKVYHGMEKDNDKDKVNEEKFRHLLYNYFQLEVSLESLYKDWSTRDERFANLTVQDYRGIRMLNQDCVENLFSFICSSNNNIARISQMVEKLCLYYGDKIADVEGKTYYDFPAVEKLIGDKVEKKLREEKFGYRAGYIAKTAATIVDNGGVKWLENLRNVGYEEARKQLQTLSGIGRKVADCICLMSLGYSQVIPIDTHMHQIAKQYLPHLSKLKTLTDKSYSEIADYFQTLHGEYAGWAHSVLFASTLRHLKKEVVIEKKETSSVDQTSNANLDLPCKTTKNKKHPRLGTVIDTSTMKAKDRRNNSSECTDINQVKKRKR</sequence>
<feature type="region of interest" description="Disordered" evidence="10">
    <location>
        <begin position="416"/>
        <end position="440"/>
    </location>
</feature>
<dbReference type="PANTHER" id="PTHR10242">
    <property type="entry name" value="8-OXOGUANINE DNA GLYCOSYLASE"/>
    <property type="match status" value="1"/>
</dbReference>
<evidence type="ECO:0000313" key="13">
    <source>
        <dbReference type="Proteomes" id="UP001642540"/>
    </source>
</evidence>
<dbReference type="Proteomes" id="UP001642540">
    <property type="component" value="Unassembled WGS sequence"/>
</dbReference>
<dbReference type="SUPFAM" id="SSF55945">
    <property type="entry name" value="TATA-box binding protein-like"/>
    <property type="match status" value="1"/>
</dbReference>
<dbReference type="Pfam" id="PF07934">
    <property type="entry name" value="OGG_N"/>
    <property type="match status" value="1"/>
</dbReference>
<accession>A0ABP1QYH1</accession>
<keyword evidence="3" id="KW-0227">DNA damage</keyword>
<dbReference type="InterPro" id="IPR052054">
    <property type="entry name" value="Oxidative_DNA_repair_enzyme"/>
</dbReference>
<dbReference type="Gene3D" id="1.10.1670.10">
    <property type="entry name" value="Helix-hairpin-Helix base-excision DNA repair enzymes (C-terminal)"/>
    <property type="match status" value="1"/>
</dbReference>
<dbReference type="InterPro" id="IPR023170">
    <property type="entry name" value="HhH_base_excis_C"/>
</dbReference>
<comment type="similarity">
    <text evidence="1">Belongs to the type-1 OGG1 family.</text>
</comment>
<keyword evidence="13" id="KW-1185">Reference proteome</keyword>
<evidence type="ECO:0000256" key="10">
    <source>
        <dbReference type="SAM" id="MobiDB-lite"/>
    </source>
</evidence>
<organism evidence="12 13">
    <name type="scientific">Orchesella dallaii</name>
    <dbReference type="NCBI Taxonomy" id="48710"/>
    <lineage>
        <taxon>Eukaryota</taxon>
        <taxon>Metazoa</taxon>
        <taxon>Ecdysozoa</taxon>
        <taxon>Arthropoda</taxon>
        <taxon>Hexapoda</taxon>
        <taxon>Collembola</taxon>
        <taxon>Entomobryomorpha</taxon>
        <taxon>Entomobryoidea</taxon>
        <taxon>Orchesellidae</taxon>
        <taxon>Orchesellinae</taxon>
        <taxon>Orchesella</taxon>
    </lineage>
</organism>
<evidence type="ECO:0000259" key="11">
    <source>
        <dbReference type="SMART" id="SM00478"/>
    </source>
</evidence>
<keyword evidence="7" id="KW-0511">Multifunctional enzyme</keyword>